<dbReference type="InterPro" id="IPR032675">
    <property type="entry name" value="LRR_dom_sf"/>
</dbReference>
<dbReference type="OMA" id="ECFHSTC"/>
<proteinExistence type="predicted"/>
<reference evidence="1 2" key="1">
    <citation type="journal article" date="2019" name="Sci. Rep.">
        <title>Nanopore sequencing improves the draft genome of the human pathogenic amoeba Naegleria fowleri.</title>
        <authorList>
            <person name="Liechti N."/>
            <person name="Schurch N."/>
            <person name="Bruggmann R."/>
            <person name="Wittwer M."/>
        </authorList>
    </citation>
    <scope>NUCLEOTIDE SEQUENCE [LARGE SCALE GENOMIC DNA]</scope>
    <source>
        <strain evidence="1 2">ATCC 30894</strain>
    </source>
</reference>
<protein>
    <recommendedName>
        <fullName evidence="3">F-box domain-containing protein</fullName>
    </recommendedName>
</protein>
<accession>A0A6A5CCY5</accession>
<dbReference type="RefSeq" id="XP_044569655.1">
    <property type="nucleotide sequence ID" value="XM_044712260.1"/>
</dbReference>
<dbReference type="SUPFAM" id="SSF52047">
    <property type="entry name" value="RNI-like"/>
    <property type="match status" value="1"/>
</dbReference>
<dbReference type="VEuPathDB" id="AmoebaDB:NfTy_032280"/>
<evidence type="ECO:0008006" key="3">
    <source>
        <dbReference type="Google" id="ProtNLM"/>
    </source>
</evidence>
<dbReference type="Proteomes" id="UP000444721">
    <property type="component" value="Unassembled WGS sequence"/>
</dbReference>
<dbReference type="Gene3D" id="3.80.10.10">
    <property type="entry name" value="Ribonuclease Inhibitor"/>
    <property type="match status" value="1"/>
</dbReference>
<dbReference type="VEuPathDB" id="AmoebaDB:FDP41_000841"/>
<keyword evidence="2" id="KW-1185">Reference proteome</keyword>
<dbReference type="AlphaFoldDB" id="A0A6A5CCY5"/>
<evidence type="ECO:0000313" key="2">
    <source>
        <dbReference type="Proteomes" id="UP000444721"/>
    </source>
</evidence>
<dbReference type="EMBL" id="VFQX01000002">
    <property type="protein sequence ID" value="KAF0984942.1"/>
    <property type="molecule type" value="Genomic_DNA"/>
</dbReference>
<dbReference type="VEuPathDB" id="AmoebaDB:NF0117570"/>
<comment type="caution">
    <text evidence="1">The sequence shown here is derived from an EMBL/GenBank/DDBJ whole genome shotgun (WGS) entry which is preliminary data.</text>
</comment>
<name>A0A6A5CCY5_NAEFO</name>
<gene>
    <name evidence="1" type="ORF">FDP41_000841</name>
</gene>
<evidence type="ECO:0000313" key="1">
    <source>
        <dbReference type="EMBL" id="KAF0984942.1"/>
    </source>
</evidence>
<dbReference type="OrthoDB" id="10254787at2759"/>
<dbReference type="GeneID" id="68108059"/>
<organism evidence="1 2">
    <name type="scientific">Naegleria fowleri</name>
    <name type="common">Brain eating amoeba</name>
    <dbReference type="NCBI Taxonomy" id="5763"/>
    <lineage>
        <taxon>Eukaryota</taxon>
        <taxon>Discoba</taxon>
        <taxon>Heterolobosea</taxon>
        <taxon>Tetramitia</taxon>
        <taxon>Eutetramitia</taxon>
        <taxon>Vahlkampfiidae</taxon>
        <taxon>Naegleria</taxon>
    </lineage>
</organism>
<sequence length="530" mass="60066">MNHLPDEIILHILHFIPDEECFHSTCFTRKHWVVDIWPKRKQVLSFNYLPELDRYLHSVKNVSSSASKTKIANIGSTAGSINASATASHIEEKKVKIIVLFDAFEKFTNLKEISLVNCGLNDSILEKICTNFKRKLLILNISKNKNLSWSNTQRCIMLCENLKKLDWSYNFQSPPNIPQQLPGGGGTTNSTDRDNGSTALNELWVQTVQFPKSIEWVNVSGFLNQIPNFEHLYILIERFSEGASLKSNPFEGIQIPHIRAFVANHLTDISIIKTEKCQKLMTISIPSLMEMYHHCLIYLKSAAFSIIYDALHFNPSEDLIYECILKGHVRVLELLASVDYTIDNIPIDVIEQSILNGNCSLISKLRVLNFHHFNDLSDDLLNQLICKGDTSSIMELRTCNLNRQKWDQIKLSSIEEAVRNGSKDVLEHVRMLNLTDLLNQVAVEHVEYSLEKGHSGVLKQLAHANYPKFNDLSPHVLANVILKSPALESTLKKVGYSKLNQVKSLMKQAIQETSASTASTTLTKSQKKKK</sequence>